<feature type="region of interest" description="Disordered" evidence="5">
    <location>
        <begin position="225"/>
        <end position="285"/>
    </location>
</feature>
<keyword evidence="8" id="KW-1185">Reference proteome</keyword>
<dbReference type="PANTHER" id="PTHR15549">
    <property type="entry name" value="PAIRED IMMUNOGLOBULIN-LIKE TYPE 2 RECEPTOR"/>
    <property type="match status" value="1"/>
</dbReference>
<keyword evidence="3 6" id="KW-1133">Transmembrane helix</keyword>
<evidence type="ECO:0000313" key="8">
    <source>
        <dbReference type="Proteomes" id="UP000193411"/>
    </source>
</evidence>
<gene>
    <name evidence="7" type="ORF">BCR44DRAFT_49071</name>
</gene>
<dbReference type="AlphaFoldDB" id="A0A1Y2HSG5"/>
<evidence type="ECO:0000256" key="5">
    <source>
        <dbReference type="SAM" id="MobiDB-lite"/>
    </source>
</evidence>
<sequence length="614" mass="63765">MAEQTQPSRAFCPIPFDGPTVRIASLLDTFRRYCTSNTPNRLCDDDIADDIRSVVSNAPAQVLASATLDGCIVLVSPTRRNRNLEPLFMCSQFLQPGTIERPAGSNSLRFLFSGTTSGVFSTDIGRECGARNRVCSSIGSDQPLGLGFALPTDAAGRESGETMLLHGCLQSGTTRRCSYLDLGVALGPSNRATLISTIPQFAWCGTIENPRPALAQALALLATAPPIAPNQPSPTPSPTPAPTSSATLTTSLGLSRSATASSQGASSTSAATPSPSDSVKEQSSRPGAQITAGIIGLIAILLGAALAAFALFLVRRRQNRLAKQEAAEVSASYGSLARRKSAAGSMHSFGGDAGGATLDRTGPRRTSLTPLASMHTVSTSDPTSPIKKSARYDPHGPLSPALPTVGLTRLPLAALISRPLDEILSGSDTGASSDSRPDLIDAFDSIFTDLESHIISQLVCSISPGAAPTPSPTSGGTSTLPRPLSAMSARTSNHQRAVRLAFATSALLSAVRGRPISPGLVPDHVIATFQALLQRMVRHDPGSALVMIAAGQSALRYTAVTRVYHAAEGAMVSVKQGGEDKELVRHTAVVEATCFPGWVGADGQVVVTARVSIS</sequence>
<comment type="subcellular location">
    <subcellularLocation>
        <location evidence="1">Membrane</location>
        <topology evidence="1">Single-pass membrane protein</topology>
    </subcellularLocation>
</comment>
<keyword evidence="2 6" id="KW-0812">Transmembrane</keyword>
<dbReference type="EMBL" id="MCFL01000012">
    <property type="protein sequence ID" value="ORZ37525.1"/>
    <property type="molecule type" value="Genomic_DNA"/>
</dbReference>
<name>A0A1Y2HSG5_9FUNG</name>
<dbReference type="Proteomes" id="UP000193411">
    <property type="component" value="Unassembled WGS sequence"/>
</dbReference>
<feature type="compositionally biased region" description="Polar residues" evidence="5">
    <location>
        <begin position="364"/>
        <end position="383"/>
    </location>
</feature>
<evidence type="ECO:0000256" key="3">
    <source>
        <dbReference type="ARBA" id="ARBA00022989"/>
    </source>
</evidence>
<feature type="transmembrane region" description="Helical" evidence="6">
    <location>
        <begin position="290"/>
        <end position="314"/>
    </location>
</feature>
<feature type="region of interest" description="Disordered" evidence="5">
    <location>
        <begin position="344"/>
        <end position="387"/>
    </location>
</feature>
<dbReference type="GO" id="GO:0016020">
    <property type="term" value="C:membrane"/>
    <property type="evidence" value="ECO:0007669"/>
    <property type="project" value="UniProtKB-SubCell"/>
</dbReference>
<evidence type="ECO:0000256" key="4">
    <source>
        <dbReference type="ARBA" id="ARBA00023136"/>
    </source>
</evidence>
<reference evidence="7 8" key="1">
    <citation type="submission" date="2016-07" db="EMBL/GenBank/DDBJ databases">
        <title>Pervasive Adenine N6-methylation of Active Genes in Fungi.</title>
        <authorList>
            <consortium name="DOE Joint Genome Institute"/>
            <person name="Mondo S.J."/>
            <person name="Dannebaum R.O."/>
            <person name="Kuo R.C."/>
            <person name="Labutti K."/>
            <person name="Haridas S."/>
            <person name="Kuo A."/>
            <person name="Salamov A."/>
            <person name="Ahrendt S.R."/>
            <person name="Lipzen A."/>
            <person name="Sullivan W."/>
            <person name="Andreopoulos W.B."/>
            <person name="Clum A."/>
            <person name="Lindquist E."/>
            <person name="Daum C."/>
            <person name="Ramamoorthy G.K."/>
            <person name="Gryganskyi A."/>
            <person name="Culley D."/>
            <person name="Magnuson J.K."/>
            <person name="James T.Y."/>
            <person name="O'Malley M.A."/>
            <person name="Stajich J.E."/>
            <person name="Spatafora J.W."/>
            <person name="Visel A."/>
            <person name="Grigoriev I.V."/>
        </authorList>
    </citation>
    <scope>NUCLEOTIDE SEQUENCE [LARGE SCALE GENOMIC DNA]</scope>
    <source>
        <strain evidence="7 8">PL171</strain>
    </source>
</reference>
<evidence type="ECO:0000256" key="6">
    <source>
        <dbReference type="SAM" id="Phobius"/>
    </source>
</evidence>
<evidence type="ECO:0000256" key="2">
    <source>
        <dbReference type="ARBA" id="ARBA00022692"/>
    </source>
</evidence>
<feature type="compositionally biased region" description="Pro residues" evidence="5">
    <location>
        <begin position="226"/>
        <end position="241"/>
    </location>
</feature>
<dbReference type="GO" id="GO:0071944">
    <property type="term" value="C:cell periphery"/>
    <property type="evidence" value="ECO:0007669"/>
    <property type="project" value="UniProtKB-ARBA"/>
</dbReference>
<accession>A0A1Y2HSG5</accession>
<dbReference type="PANTHER" id="PTHR15549:SF30">
    <property type="entry name" value="MID2 DOMAIN-CONTAINING PROTEIN"/>
    <property type="match status" value="1"/>
</dbReference>
<comment type="caution">
    <text evidence="7">The sequence shown here is derived from an EMBL/GenBank/DDBJ whole genome shotgun (WGS) entry which is preliminary data.</text>
</comment>
<evidence type="ECO:0000256" key="1">
    <source>
        <dbReference type="ARBA" id="ARBA00004167"/>
    </source>
</evidence>
<dbReference type="InterPro" id="IPR051694">
    <property type="entry name" value="Immunoregulatory_rcpt-like"/>
</dbReference>
<organism evidence="7 8">
    <name type="scientific">Catenaria anguillulae PL171</name>
    <dbReference type="NCBI Taxonomy" id="765915"/>
    <lineage>
        <taxon>Eukaryota</taxon>
        <taxon>Fungi</taxon>
        <taxon>Fungi incertae sedis</taxon>
        <taxon>Blastocladiomycota</taxon>
        <taxon>Blastocladiomycetes</taxon>
        <taxon>Blastocladiales</taxon>
        <taxon>Catenariaceae</taxon>
        <taxon>Catenaria</taxon>
    </lineage>
</organism>
<keyword evidence="4 6" id="KW-0472">Membrane</keyword>
<evidence type="ECO:0000313" key="7">
    <source>
        <dbReference type="EMBL" id="ORZ37525.1"/>
    </source>
</evidence>
<feature type="compositionally biased region" description="Low complexity" evidence="5">
    <location>
        <begin position="242"/>
        <end position="277"/>
    </location>
</feature>
<protein>
    <submittedName>
        <fullName evidence="7">Uncharacterized protein</fullName>
    </submittedName>
</protein>
<proteinExistence type="predicted"/>